<keyword evidence="1" id="KW-1133">Transmembrane helix</keyword>
<gene>
    <name evidence="3" type="ORF">QWY13_02480</name>
</gene>
<accession>A0ABT8N8X5</accession>
<sequence length="785" mass="85740">MFKRLMSLSIFACVLFLFFLPLTSLAAPEMTIKADAGLQNKVKYDKGLPVQFTLSNGGSDFSGDLVLSYSETYSLGAGLSVPVELAAGETKTIQVAVPGLSDMMSMGGPSIQTIFLYEGGWEDGKSINFKGSKTLSPGFFSPSSLFIATLTNNSDRLLQLDQISPAGSESTQVFHLNQMNQFSLPTEALAWETVDYLLVDEFSYGDLPEAVRQAVLQWIQQGGHVVVGSTENISAAMGNLSEFLPLELGAPSEAMIPSLETPVPVFEATLKEGAVPLIEQKEEVLAARMQVGSGTITQTSFSLGDEPVTSQKAYVDLASRFFPPVSGPNMMNQGESIKEMMTYEVGQVNELFESFAVSKTLIMGIVLIYIILIIPVLYMILKKKDKREYAWIIIPAAALVTSIGLFAIGAKDRIANPQIQQTGFFEVDQDGGLNGYYMNTLLSNRGGDYRFAAPSSTTMTYLLDTQFSENPLQQSAILEQQATGSNLTMRDMRYWSVGSVLGESYIENTGNFAVDLAVEDQTISGTIQNNFPFAIEDVSIWTGTRLMAMGDLSPGEQLEVNQPVQSDILPAASPIGSTYAYQPIANKEELKKARKQTILSMSYNQLESNESSPYVIAYTNDAIVPITLEKQRASVSAVHLIAQPFKPDMNLKGEISLNADTFSLEVNGVNGSSYFENVPPDPYLYYMDNGKYEVAYRITDAVDLKKTTWKELMVTAAKQNIGLSIYNIKTGKTEEITNNQQAITEAVSDYISPEGHIKFVVETSSANSQPEVTLPKIKLKGVVAP</sequence>
<dbReference type="Proteomes" id="UP001172142">
    <property type="component" value="Unassembled WGS sequence"/>
</dbReference>
<comment type="caution">
    <text evidence="3">The sequence shown here is derived from an EMBL/GenBank/DDBJ whole genome shotgun (WGS) entry which is preliminary data.</text>
</comment>
<keyword evidence="2" id="KW-0732">Signal</keyword>
<feature type="chain" id="PRO_5046509397" evidence="2">
    <location>
        <begin position="27"/>
        <end position="785"/>
    </location>
</feature>
<keyword evidence="4" id="KW-1185">Reference proteome</keyword>
<keyword evidence="1" id="KW-0812">Transmembrane</keyword>
<evidence type="ECO:0000313" key="3">
    <source>
        <dbReference type="EMBL" id="MDN7244345.1"/>
    </source>
</evidence>
<evidence type="ECO:0000313" key="4">
    <source>
        <dbReference type="Proteomes" id="UP001172142"/>
    </source>
</evidence>
<dbReference type="EMBL" id="JAUJWU010000001">
    <property type="protein sequence ID" value="MDN7244345.1"/>
    <property type="molecule type" value="Genomic_DNA"/>
</dbReference>
<dbReference type="RefSeq" id="WP_301854768.1">
    <property type="nucleotide sequence ID" value="NZ_JAUJWU010000001.1"/>
</dbReference>
<name>A0ABT8N8X5_9BACL</name>
<evidence type="ECO:0000256" key="1">
    <source>
        <dbReference type="SAM" id="Phobius"/>
    </source>
</evidence>
<feature type="transmembrane region" description="Helical" evidence="1">
    <location>
        <begin position="388"/>
        <end position="410"/>
    </location>
</feature>
<protein>
    <submittedName>
        <fullName evidence="3">Uncharacterized protein</fullName>
    </submittedName>
</protein>
<feature type="signal peptide" evidence="2">
    <location>
        <begin position="1"/>
        <end position="26"/>
    </location>
</feature>
<feature type="transmembrane region" description="Helical" evidence="1">
    <location>
        <begin position="361"/>
        <end position="381"/>
    </location>
</feature>
<proteinExistence type="predicted"/>
<evidence type="ECO:0000256" key="2">
    <source>
        <dbReference type="SAM" id="SignalP"/>
    </source>
</evidence>
<reference evidence="3 4" key="1">
    <citation type="submission" date="2023-07" db="EMBL/GenBank/DDBJ databases">
        <title>Novel species in genus Planococcus.</title>
        <authorList>
            <person name="Ning S."/>
        </authorList>
    </citation>
    <scope>NUCLEOTIDE SEQUENCE [LARGE SCALE GENOMIC DNA]</scope>
    <source>
        <strain evidence="3 4">N017</strain>
    </source>
</reference>
<organism evidence="3 4">
    <name type="scientific">Planococcus shenhongbingii</name>
    <dbReference type="NCBI Taxonomy" id="3058398"/>
    <lineage>
        <taxon>Bacteria</taxon>
        <taxon>Bacillati</taxon>
        <taxon>Bacillota</taxon>
        <taxon>Bacilli</taxon>
        <taxon>Bacillales</taxon>
        <taxon>Caryophanaceae</taxon>
        <taxon>Planococcus</taxon>
    </lineage>
</organism>
<keyword evidence="1" id="KW-0472">Membrane</keyword>